<comment type="caution">
    <text evidence="10">The sequence shown here is derived from an EMBL/GenBank/DDBJ whole genome shotgun (WGS) entry which is preliminary data.</text>
</comment>
<evidence type="ECO:0000313" key="11">
    <source>
        <dbReference type="Proteomes" id="UP000316649"/>
    </source>
</evidence>
<dbReference type="GO" id="GO:0000160">
    <property type="term" value="P:phosphorelay signal transduction system"/>
    <property type="evidence" value="ECO:0007669"/>
    <property type="project" value="InterPro"/>
</dbReference>
<dbReference type="OrthoDB" id="9804019at2"/>
<evidence type="ECO:0000313" key="10">
    <source>
        <dbReference type="EMBL" id="TVO75873.1"/>
    </source>
</evidence>
<dbReference type="GO" id="GO:0005524">
    <property type="term" value="F:ATP binding"/>
    <property type="evidence" value="ECO:0007669"/>
    <property type="project" value="UniProtKB-KW"/>
</dbReference>
<dbReference type="Gene3D" id="3.40.50.2300">
    <property type="match status" value="1"/>
</dbReference>
<dbReference type="SUPFAM" id="SSF46689">
    <property type="entry name" value="Homeodomain-like"/>
    <property type="match status" value="1"/>
</dbReference>
<feature type="domain" description="Sigma-54 factor interaction" evidence="8">
    <location>
        <begin position="167"/>
        <end position="396"/>
    </location>
</feature>
<evidence type="ECO:0000256" key="7">
    <source>
        <dbReference type="SAM" id="Coils"/>
    </source>
</evidence>
<gene>
    <name evidence="10" type="ORF">FHP88_07695</name>
</gene>
<dbReference type="SUPFAM" id="SSF52172">
    <property type="entry name" value="CheY-like"/>
    <property type="match status" value="1"/>
</dbReference>
<evidence type="ECO:0000259" key="8">
    <source>
        <dbReference type="PROSITE" id="PS50045"/>
    </source>
</evidence>
<keyword evidence="1" id="KW-0547">Nucleotide-binding</keyword>
<dbReference type="InterPro" id="IPR025944">
    <property type="entry name" value="Sigma_54_int_dom_CS"/>
</dbReference>
<dbReference type="Pfam" id="PF02954">
    <property type="entry name" value="HTH_8"/>
    <property type="match status" value="1"/>
</dbReference>
<evidence type="ECO:0000256" key="2">
    <source>
        <dbReference type="ARBA" id="ARBA00022840"/>
    </source>
</evidence>
<dbReference type="Pfam" id="PF25601">
    <property type="entry name" value="AAA_lid_14"/>
    <property type="match status" value="1"/>
</dbReference>
<keyword evidence="4" id="KW-0238">DNA-binding</keyword>
<dbReference type="PRINTS" id="PR01590">
    <property type="entry name" value="HTHFIS"/>
</dbReference>
<dbReference type="InterPro" id="IPR009057">
    <property type="entry name" value="Homeodomain-like_sf"/>
</dbReference>
<dbReference type="PANTHER" id="PTHR32071:SF122">
    <property type="entry name" value="SIGMA FACTOR"/>
    <property type="match status" value="1"/>
</dbReference>
<dbReference type="FunFam" id="3.40.50.300:FF:000006">
    <property type="entry name" value="DNA-binding transcriptional regulator NtrC"/>
    <property type="match status" value="1"/>
</dbReference>
<dbReference type="Gene3D" id="1.10.8.60">
    <property type="match status" value="1"/>
</dbReference>
<evidence type="ECO:0000256" key="1">
    <source>
        <dbReference type="ARBA" id="ARBA00022741"/>
    </source>
</evidence>
<dbReference type="CDD" id="cd00009">
    <property type="entry name" value="AAA"/>
    <property type="match status" value="1"/>
</dbReference>
<sequence>MARRSPSPAGKALALKWHLTWTWKAMGNVLIVDDEFSIRKTVSLLLKAEGFVPFEAAGIDEALAYFDTQPIDLMITDLRLGMESGIDLLVKLQERGLNTESIIMTAFGTIETAVKAMRLGAYDYLTKPINPDELMLRVRKVLERKALQEEVRRLRQALDGREHIRSIVAASAAMQQVLDVVARIQERDIPVLITGETGTGKEVIAQALHRTSVRAEKPFVPINCCTLPEDILDSELFGHVKGAFTSANGNREGLFQQADGGTLFLDEVGDVSPRLQAKLLRALQEGEIRPVGGNNIIKVNVRVIAATNRDLEQMVDKGEFRSDLLFRLNVLPIHLPALRDRRDDILPLAWHFVDQLRERLGRDDLGLSSSAQEKLQQYDWPGNVRQLENIIERSFALFPGPLLDANQIIISTPGKALISDVREEATLTIADLEARHIRAVLEANDHNQVAAARVLGISRSTLRRKMSQMM</sequence>
<dbReference type="InterPro" id="IPR058031">
    <property type="entry name" value="AAA_lid_NorR"/>
</dbReference>
<evidence type="ECO:0000256" key="3">
    <source>
        <dbReference type="ARBA" id="ARBA00023015"/>
    </source>
</evidence>
<dbReference type="PROSITE" id="PS50110">
    <property type="entry name" value="RESPONSE_REGULATORY"/>
    <property type="match status" value="1"/>
</dbReference>
<dbReference type="Gene3D" id="1.10.10.60">
    <property type="entry name" value="Homeodomain-like"/>
    <property type="match status" value="1"/>
</dbReference>
<keyword evidence="11" id="KW-1185">Reference proteome</keyword>
<dbReference type="EMBL" id="VMNH01000007">
    <property type="protein sequence ID" value="TVO75873.1"/>
    <property type="molecule type" value="Genomic_DNA"/>
</dbReference>
<proteinExistence type="predicted"/>
<evidence type="ECO:0000256" key="5">
    <source>
        <dbReference type="ARBA" id="ARBA00023163"/>
    </source>
</evidence>
<dbReference type="SUPFAM" id="SSF52540">
    <property type="entry name" value="P-loop containing nucleoside triphosphate hydrolases"/>
    <property type="match status" value="1"/>
</dbReference>
<dbReference type="InterPro" id="IPR001789">
    <property type="entry name" value="Sig_transdc_resp-reg_receiver"/>
</dbReference>
<dbReference type="GO" id="GO:0043565">
    <property type="term" value="F:sequence-specific DNA binding"/>
    <property type="evidence" value="ECO:0007669"/>
    <property type="project" value="InterPro"/>
</dbReference>
<evidence type="ECO:0000259" key="9">
    <source>
        <dbReference type="PROSITE" id="PS50110"/>
    </source>
</evidence>
<dbReference type="InterPro" id="IPR002197">
    <property type="entry name" value="HTH_Fis"/>
</dbReference>
<dbReference type="SMART" id="SM00382">
    <property type="entry name" value="AAA"/>
    <property type="match status" value="1"/>
</dbReference>
<dbReference type="InterPro" id="IPR027417">
    <property type="entry name" value="P-loop_NTPase"/>
</dbReference>
<dbReference type="Pfam" id="PF00158">
    <property type="entry name" value="Sigma54_activat"/>
    <property type="match status" value="1"/>
</dbReference>
<dbReference type="SMART" id="SM00448">
    <property type="entry name" value="REC"/>
    <property type="match status" value="1"/>
</dbReference>
<organism evidence="10 11">
    <name type="scientific">Sedimenticola selenatireducens</name>
    <dbReference type="NCBI Taxonomy" id="191960"/>
    <lineage>
        <taxon>Bacteria</taxon>
        <taxon>Pseudomonadati</taxon>
        <taxon>Pseudomonadota</taxon>
        <taxon>Gammaproteobacteria</taxon>
        <taxon>Chromatiales</taxon>
        <taxon>Sedimenticolaceae</taxon>
        <taxon>Sedimenticola</taxon>
    </lineage>
</organism>
<dbReference type="PROSITE" id="PS00688">
    <property type="entry name" value="SIGMA54_INTERACT_3"/>
    <property type="match status" value="1"/>
</dbReference>
<feature type="domain" description="Response regulatory" evidence="9">
    <location>
        <begin position="28"/>
        <end position="142"/>
    </location>
</feature>
<dbReference type="InterPro" id="IPR025662">
    <property type="entry name" value="Sigma_54_int_dom_ATP-bd_1"/>
</dbReference>
<evidence type="ECO:0000256" key="4">
    <source>
        <dbReference type="ARBA" id="ARBA00023125"/>
    </source>
</evidence>
<dbReference type="PANTHER" id="PTHR32071">
    <property type="entry name" value="TRANSCRIPTIONAL REGULATORY PROTEIN"/>
    <property type="match status" value="1"/>
</dbReference>
<evidence type="ECO:0000256" key="6">
    <source>
        <dbReference type="PROSITE-ProRule" id="PRU00169"/>
    </source>
</evidence>
<dbReference type="InterPro" id="IPR002078">
    <property type="entry name" value="Sigma_54_int"/>
</dbReference>
<dbReference type="GO" id="GO:0006355">
    <property type="term" value="P:regulation of DNA-templated transcription"/>
    <property type="evidence" value="ECO:0007669"/>
    <property type="project" value="InterPro"/>
</dbReference>
<keyword evidence="2" id="KW-0067">ATP-binding</keyword>
<feature type="coiled-coil region" evidence="7">
    <location>
        <begin position="137"/>
        <end position="164"/>
    </location>
</feature>
<keyword evidence="6" id="KW-0597">Phosphoprotein</keyword>
<dbReference type="Gene3D" id="3.40.50.300">
    <property type="entry name" value="P-loop containing nucleotide triphosphate hydrolases"/>
    <property type="match status" value="1"/>
</dbReference>
<dbReference type="Proteomes" id="UP000316649">
    <property type="component" value="Unassembled WGS sequence"/>
</dbReference>
<dbReference type="AlphaFoldDB" id="A0A557SER3"/>
<keyword evidence="3" id="KW-0805">Transcription regulation</keyword>
<accession>A0A557SER3</accession>
<reference evidence="10 11" key="1">
    <citation type="submission" date="2019-07" db="EMBL/GenBank/DDBJ databases">
        <title>The pathways for chlorine oxyanion respiration interact through the shared metabolite chlorate.</title>
        <authorList>
            <person name="Barnum T.P."/>
            <person name="Cheng Y."/>
            <person name="Hill K.A."/>
            <person name="Lucas L.N."/>
            <person name="Carlson H.K."/>
            <person name="Coates J.D."/>
        </authorList>
    </citation>
    <scope>NUCLEOTIDE SEQUENCE [LARGE SCALE GENOMIC DNA]</scope>
    <source>
        <strain evidence="10 11">BK-1</strain>
    </source>
</reference>
<name>A0A557SER3_9GAMM</name>
<dbReference type="InterPro" id="IPR025943">
    <property type="entry name" value="Sigma_54_int_dom_ATP-bd_2"/>
</dbReference>
<protein>
    <submittedName>
        <fullName evidence="10">Sigma-54-dependent Fis family transcriptional regulator</fullName>
    </submittedName>
</protein>
<dbReference type="PROSITE" id="PS00675">
    <property type="entry name" value="SIGMA54_INTERACT_1"/>
    <property type="match status" value="1"/>
</dbReference>
<keyword evidence="5" id="KW-0804">Transcription</keyword>
<keyword evidence="7" id="KW-0175">Coiled coil</keyword>
<feature type="modified residue" description="4-aspartylphosphate" evidence="6">
    <location>
        <position position="77"/>
    </location>
</feature>
<dbReference type="InterPro" id="IPR003593">
    <property type="entry name" value="AAA+_ATPase"/>
</dbReference>
<dbReference type="Pfam" id="PF00072">
    <property type="entry name" value="Response_reg"/>
    <property type="match status" value="1"/>
</dbReference>
<dbReference type="InterPro" id="IPR011006">
    <property type="entry name" value="CheY-like_superfamily"/>
</dbReference>
<dbReference type="PROSITE" id="PS00676">
    <property type="entry name" value="SIGMA54_INTERACT_2"/>
    <property type="match status" value="1"/>
</dbReference>
<dbReference type="PROSITE" id="PS50045">
    <property type="entry name" value="SIGMA54_INTERACT_4"/>
    <property type="match status" value="1"/>
</dbReference>